<evidence type="ECO:0000313" key="1">
    <source>
        <dbReference type="EMBL" id="ASV31091.1"/>
    </source>
</evidence>
<dbReference type="Proteomes" id="UP000215244">
    <property type="component" value="Chromosome"/>
</dbReference>
<protein>
    <submittedName>
        <fullName evidence="1">Uncharacterized protein</fullName>
    </submittedName>
</protein>
<dbReference type="Gene3D" id="3.10.450.50">
    <property type="match status" value="1"/>
</dbReference>
<dbReference type="KEGG" id="marb:CJ263_13200"/>
<gene>
    <name evidence="1" type="ORF">CJ263_13200</name>
</gene>
<dbReference type="EMBL" id="CP022957">
    <property type="protein sequence ID" value="ASV31091.1"/>
    <property type="molecule type" value="Genomic_DNA"/>
</dbReference>
<keyword evidence="2" id="KW-1185">Reference proteome</keyword>
<proteinExistence type="predicted"/>
<accession>A0A223V6R0</accession>
<name>A0A223V6R0_9FLAO</name>
<sequence>MKFKTVILTCVLLAIVGYKQPVNKKENTINSQTEVVQSEDFSDNLKNWAEGINNNDINAIKNLYDPNGVKIISSDSILENSAQIADYYMIRKGSITSAESIFTIEANKERGINYELVRYTRDNLKEFVGIVIWSMENERIIREFEYTEEYTSESKKIDTTNIAQRRNLWVELCNTNNPENLVKQLYSNNTMYFNHKPIVQGTEALIREYGYMNNENYELNLHPMKLEVVNASTAFEIGQCSGSYNGKYILVWKKQTDGNWKVFIDSNI</sequence>
<organism evidence="1 2">
    <name type="scientific">Maribacter cobaltidurans</name>
    <dbReference type="NCBI Taxonomy" id="1178778"/>
    <lineage>
        <taxon>Bacteria</taxon>
        <taxon>Pseudomonadati</taxon>
        <taxon>Bacteroidota</taxon>
        <taxon>Flavobacteriia</taxon>
        <taxon>Flavobacteriales</taxon>
        <taxon>Flavobacteriaceae</taxon>
        <taxon>Maribacter</taxon>
    </lineage>
</organism>
<evidence type="ECO:0000313" key="2">
    <source>
        <dbReference type="Proteomes" id="UP000215244"/>
    </source>
</evidence>
<dbReference type="SUPFAM" id="SSF54427">
    <property type="entry name" value="NTF2-like"/>
    <property type="match status" value="2"/>
</dbReference>
<dbReference type="RefSeq" id="WP_094997703.1">
    <property type="nucleotide sequence ID" value="NZ_BMJL01000012.1"/>
</dbReference>
<dbReference type="InterPro" id="IPR032710">
    <property type="entry name" value="NTF2-like_dom_sf"/>
</dbReference>
<dbReference type="AlphaFoldDB" id="A0A223V6R0"/>
<reference evidence="1 2" key="1">
    <citation type="submission" date="2017-08" db="EMBL/GenBank/DDBJ databases">
        <title>The complete genome sequence of Maribacter sp. B1, isolated from deep-sea sediment.</title>
        <authorList>
            <person name="Wu Y.-H."/>
            <person name="Cheng H."/>
            <person name="Xu X.-W."/>
        </authorList>
    </citation>
    <scope>NUCLEOTIDE SEQUENCE [LARGE SCALE GENOMIC DNA]</scope>
    <source>
        <strain evidence="1 2">B1</strain>
    </source>
</reference>
<dbReference type="OrthoDB" id="1452853at2"/>